<reference evidence="3" key="3">
    <citation type="submission" date="2025-09" db="UniProtKB">
        <authorList>
            <consortium name="Ensembl"/>
        </authorList>
    </citation>
    <scope>IDENTIFICATION</scope>
</reference>
<dbReference type="GO" id="GO:0019789">
    <property type="term" value="F:SUMO transferase activity"/>
    <property type="evidence" value="ECO:0007669"/>
    <property type="project" value="InterPro"/>
</dbReference>
<dbReference type="GO" id="GO:0007131">
    <property type="term" value="P:reciprocal meiotic recombination"/>
    <property type="evidence" value="ECO:0007669"/>
    <property type="project" value="InterPro"/>
</dbReference>
<reference evidence="3" key="1">
    <citation type="submission" date="2020-06" db="EMBL/GenBank/DDBJ databases">
        <authorList>
            <consortium name="Wellcome Sanger Institute Data Sharing"/>
        </authorList>
    </citation>
    <scope>NUCLEOTIDE SEQUENCE [LARGE SCALE GENOMIC DNA]</scope>
</reference>
<dbReference type="PANTHER" id="PTHR22663:SF29">
    <property type="entry name" value="RING FINGER PROTEIN 212B"/>
    <property type="match status" value="1"/>
</dbReference>
<name>A0A8C5HBN9_GOUWI</name>
<evidence type="ECO:0000256" key="2">
    <source>
        <dbReference type="SAM" id="Coils"/>
    </source>
</evidence>
<keyword evidence="4" id="KW-1185">Reference proteome</keyword>
<dbReference type="Gene3D" id="1.20.5.1160">
    <property type="entry name" value="Vasodilator-stimulated phosphoprotein"/>
    <property type="match status" value="1"/>
</dbReference>
<organism evidence="3 4">
    <name type="scientific">Gouania willdenowi</name>
    <name type="common">Blunt-snouted clingfish</name>
    <name type="synonym">Lepadogaster willdenowi</name>
    <dbReference type="NCBI Taxonomy" id="441366"/>
    <lineage>
        <taxon>Eukaryota</taxon>
        <taxon>Metazoa</taxon>
        <taxon>Chordata</taxon>
        <taxon>Craniata</taxon>
        <taxon>Vertebrata</taxon>
        <taxon>Euteleostomi</taxon>
        <taxon>Actinopterygii</taxon>
        <taxon>Neopterygii</taxon>
        <taxon>Teleostei</taxon>
        <taxon>Neoteleostei</taxon>
        <taxon>Acanthomorphata</taxon>
        <taxon>Ovalentaria</taxon>
        <taxon>Blenniimorphae</taxon>
        <taxon>Blenniiformes</taxon>
        <taxon>Gobiesocoidei</taxon>
        <taxon>Gobiesocidae</taxon>
        <taxon>Gobiesocinae</taxon>
        <taxon>Gouania</taxon>
    </lineage>
</organism>
<dbReference type="InterPro" id="IPR042123">
    <property type="entry name" value="Zip3/RNF212-like"/>
</dbReference>
<evidence type="ECO:0000256" key="1">
    <source>
        <dbReference type="ARBA" id="ARBA00023254"/>
    </source>
</evidence>
<keyword evidence="2" id="KW-0175">Coiled coil</keyword>
<feature type="coiled-coil region" evidence="2">
    <location>
        <begin position="110"/>
        <end position="144"/>
    </location>
</feature>
<dbReference type="Ensembl" id="ENSGWIT00000046785.1">
    <property type="protein sequence ID" value="ENSGWIP00000043138.1"/>
    <property type="gene ID" value="ENSGWIG00000021574.1"/>
</dbReference>
<reference evidence="3" key="2">
    <citation type="submission" date="2025-08" db="UniProtKB">
        <authorList>
            <consortium name="Ensembl"/>
        </authorList>
    </citation>
    <scope>IDENTIFICATION</scope>
</reference>
<dbReference type="GO" id="GO:0007129">
    <property type="term" value="P:homologous chromosome pairing at meiosis"/>
    <property type="evidence" value="ECO:0007669"/>
    <property type="project" value="TreeGrafter"/>
</dbReference>
<dbReference type="Proteomes" id="UP000694680">
    <property type="component" value="Chromosome 17"/>
</dbReference>
<dbReference type="PANTHER" id="PTHR22663">
    <property type="entry name" value="RING FINGER PROTEIN NARYA-RELATED"/>
    <property type="match status" value="1"/>
</dbReference>
<dbReference type="GO" id="GO:0000795">
    <property type="term" value="C:synaptonemal complex"/>
    <property type="evidence" value="ECO:0007669"/>
    <property type="project" value="InterPro"/>
</dbReference>
<evidence type="ECO:0000313" key="4">
    <source>
        <dbReference type="Proteomes" id="UP000694680"/>
    </source>
</evidence>
<evidence type="ECO:0000313" key="3">
    <source>
        <dbReference type="Ensembl" id="ENSGWIP00000043138.1"/>
    </source>
</evidence>
<accession>A0A8C5HBN9</accession>
<dbReference type="GO" id="GO:0016925">
    <property type="term" value="P:protein sumoylation"/>
    <property type="evidence" value="ECO:0007669"/>
    <property type="project" value="TreeGrafter"/>
</dbReference>
<protein>
    <submittedName>
        <fullName evidence="3">Uncharacterized protein</fullName>
    </submittedName>
</protein>
<dbReference type="AlphaFoldDB" id="A0A8C5HBN9"/>
<proteinExistence type="predicted"/>
<keyword evidence="1" id="KW-0469">Meiosis</keyword>
<sequence>MEWFHCNQCFTKKGTKFAVSSCGHICCSEWQCGVCGTCCSYLPITDEMKPQEKVFFKDPVKLFQSQMKHVCQVGIATFQQTQMELIIKHFKHRSDELEKHLNEVSRWLYFSCLFRENSDLKKQLSEMKRERVDLKKQFSELRKETDELKKPLSQRRVSPTRTELLW</sequence>